<reference evidence="2 3" key="1">
    <citation type="submission" date="2015-09" db="EMBL/GenBank/DDBJ databases">
        <title>Sorangium comparison.</title>
        <authorList>
            <person name="Zaburannyi N."/>
            <person name="Bunk B."/>
            <person name="Overmann J."/>
            <person name="Mueller R."/>
        </authorList>
    </citation>
    <scope>NUCLEOTIDE SEQUENCE [LARGE SCALE GENOMIC DNA]</scope>
    <source>
        <strain evidence="2 3">So ce26</strain>
    </source>
</reference>
<evidence type="ECO:0008006" key="4">
    <source>
        <dbReference type="Google" id="ProtNLM"/>
    </source>
</evidence>
<accession>A0A2L0FBQ3</accession>
<dbReference type="Gene3D" id="1.25.40.10">
    <property type="entry name" value="Tetratricopeptide repeat domain"/>
    <property type="match status" value="1"/>
</dbReference>
<organism evidence="2 3">
    <name type="scientific">Sorangium cellulosum</name>
    <name type="common">Polyangium cellulosum</name>
    <dbReference type="NCBI Taxonomy" id="56"/>
    <lineage>
        <taxon>Bacteria</taxon>
        <taxon>Pseudomonadati</taxon>
        <taxon>Myxococcota</taxon>
        <taxon>Polyangia</taxon>
        <taxon>Polyangiales</taxon>
        <taxon>Polyangiaceae</taxon>
        <taxon>Sorangium</taxon>
    </lineage>
</organism>
<name>A0A2L0FBQ3_SORCE</name>
<gene>
    <name evidence="2" type="ORF">SOCE26_103920</name>
</gene>
<protein>
    <recommendedName>
        <fullName evidence="4">Sel1 repeat family protein</fullName>
    </recommendedName>
</protein>
<dbReference type="PANTHER" id="PTHR11102:SF160">
    <property type="entry name" value="ERAD-ASSOCIATED E3 UBIQUITIN-PROTEIN LIGASE COMPONENT HRD3"/>
    <property type="match status" value="1"/>
</dbReference>
<evidence type="ECO:0000256" key="1">
    <source>
        <dbReference type="SAM" id="MobiDB-lite"/>
    </source>
</evidence>
<dbReference type="SMART" id="SM00671">
    <property type="entry name" value="SEL1"/>
    <property type="match status" value="4"/>
</dbReference>
<dbReference type="Pfam" id="PF08238">
    <property type="entry name" value="Sel1"/>
    <property type="match status" value="4"/>
</dbReference>
<sequence>MSARPRVQLAVVVGGAALLGGAVALSLVALGGDERPEASRPTLAAAPSSPSPSRAPLPRGTDARALGLRLLTLPEPGEVLDGMKSLTEAAEQGDVEAQISLGRIYLKGIPSIPRDAARARDWLMKAAPSRHPSAAYFLGVMSQNGEGTRADPAEAARWFEVAAEGGSPDAMFLLANAYRAGAGVPRNDSRAVELYERAGELEHPAALQALAMAYLYGELGLEPSEAENRRYMMEAEHAIKHRQAPP</sequence>
<dbReference type="SUPFAM" id="SSF81901">
    <property type="entry name" value="HCP-like"/>
    <property type="match status" value="1"/>
</dbReference>
<dbReference type="EMBL" id="CP012673">
    <property type="protein sequence ID" value="AUX48849.1"/>
    <property type="molecule type" value="Genomic_DNA"/>
</dbReference>
<dbReference type="InterPro" id="IPR050767">
    <property type="entry name" value="Sel1_AlgK"/>
</dbReference>
<dbReference type="Proteomes" id="UP000238348">
    <property type="component" value="Chromosome"/>
</dbReference>
<dbReference type="AlphaFoldDB" id="A0A2L0FBQ3"/>
<evidence type="ECO:0000313" key="2">
    <source>
        <dbReference type="EMBL" id="AUX48849.1"/>
    </source>
</evidence>
<dbReference type="RefSeq" id="WP_159398070.1">
    <property type="nucleotide sequence ID" value="NZ_CP012673.1"/>
</dbReference>
<dbReference type="PANTHER" id="PTHR11102">
    <property type="entry name" value="SEL-1-LIKE PROTEIN"/>
    <property type="match status" value="1"/>
</dbReference>
<dbReference type="InterPro" id="IPR006597">
    <property type="entry name" value="Sel1-like"/>
</dbReference>
<feature type="compositionally biased region" description="Low complexity" evidence="1">
    <location>
        <begin position="39"/>
        <end position="48"/>
    </location>
</feature>
<evidence type="ECO:0000313" key="3">
    <source>
        <dbReference type="Proteomes" id="UP000238348"/>
    </source>
</evidence>
<dbReference type="InterPro" id="IPR011990">
    <property type="entry name" value="TPR-like_helical_dom_sf"/>
</dbReference>
<dbReference type="OrthoDB" id="9797030at2"/>
<proteinExistence type="predicted"/>
<feature type="region of interest" description="Disordered" evidence="1">
    <location>
        <begin position="36"/>
        <end position="60"/>
    </location>
</feature>